<keyword evidence="1" id="KW-1133">Transmembrane helix</keyword>
<dbReference type="AlphaFoldDB" id="A0AAP1EAW2"/>
<comment type="caution">
    <text evidence="2">The sequence shown here is derived from an EMBL/GenBank/DDBJ whole genome shotgun (WGS) entry which is preliminary data.</text>
</comment>
<dbReference type="EMBL" id="LJZV01000014">
    <property type="protein sequence ID" value="KZD90935.1"/>
    <property type="molecule type" value="Genomic_DNA"/>
</dbReference>
<organism evidence="2 3">
    <name type="scientific">Bacillus subtilis</name>
    <dbReference type="NCBI Taxonomy" id="1423"/>
    <lineage>
        <taxon>Bacteria</taxon>
        <taxon>Bacillati</taxon>
        <taxon>Bacillota</taxon>
        <taxon>Bacilli</taxon>
        <taxon>Bacillales</taxon>
        <taxon>Bacillaceae</taxon>
        <taxon>Bacillus</taxon>
    </lineage>
</organism>
<keyword evidence="1" id="KW-0472">Membrane</keyword>
<evidence type="ECO:0000313" key="2">
    <source>
        <dbReference type="EMBL" id="KZD90935.1"/>
    </source>
</evidence>
<dbReference type="Proteomes" id="UP000076442">
    <property type="component" value="Unassembled WGS sequence"/>
</dbReference>
<sequence>MTLITFMLPGIQIGIRIVLLFLLYLITTVTIYTGYKVTNKMLLKEQGDRQ</sequence>
<evidence type="ECO:0000313" key="3">
    <source>
        <dbReference type="Proteomes" id="UP000076442"/>
    </source>
</evidence>
<name>A0AAP1EAW2_BACIU</name>
<feature type="transmembrane region" description="Helical" evidence="1">
    <location>
        <begin position="13"/>
        <end position="35"/>
    </location>
</feature>
<evidence type="ECO:0000256" key="1">
    <source>
        <dbReference type="SAM" id="Phobius"/>
    </source>
</evidence>
<proteinExistence type="predicted"/>
<gene>
    <name evidence="2" type="ORF">B4122_3014</name>
</gene>
<accession>A0AAP1EAW2</accession>
<protein>
    <submittedName>
        <fullName evidence="2">Uncharacterized protein</fullName>
    </submittedName>
</protein>
<reference evidence="2 3" key="1">
    <citation type="submission" date="2015-09" db="EMBL/GenBank/DDBJ databases">
        <title>Spore heat resistance.</title>
        <authorList>
            <person name="Boekhorst J."/>
            <person name="Berendsen E.M."/>
            <person name="Wells-Bennik M.H."/>
            <person name="Kuipers O.P."/>
        </authorList>
    </citation>
    <scope>NUCLEOTIDE SEQUENCE [LARGE SCALE GENOMIC DNA]</scope>
    <source>
        <strain evidence="2 3">B4122</strain>
    </source>
</reference>
<keyword evidence="1" id="KW-0812">Transmembrane</keyword>